<evidence type="ECO:0000256" key="3">
    <source>
        <dbReference type="ARBA" id="ARBA00022723"/>
    </source>
</evidence>
<protein>
    <recommendedName>
        <fullName evidence="7">UmuC domain-containing protein</fullName>
    </recommendedName>
</protein>
<accession>A0ABR2U1R7</accession>
<keyword evidence="3" id="KW-0479">Metal-binding</keyword>
<feature type="domain" description="UmuC" evidence="7">
    <location>
        <begin position="24"/>
        <end position="76"/>
    </location>
</feature>
<proteinExistence type="predicted"/>
<dbReference type="InterPro" id="IPR001126">
    <property type="entry name" value="UmuC"/>
</dbReference>
<dbReference type="PANTHER" id="PTHR45873">
    <property type="entry name" value="DNA POLYMERASE ETA"/>
    <property type="match status" value="1"/>
</dbReference>
<name>A0ABR2U1R7_9ROSI</name>
<evidence type="ECO:0000259" key="7">
    <source>
        <dbReference type="Pfam" id="PF00817"/>
    </source>
</evidence>
<dbReference type="PANTHER" id="PTHR45873:SF1">
    <property type="entry name" value="DNA POLYMERASE ETA"/>
    <property type="match status" value="1"/>
</dbReference>
<dbReference type="SUPFAM" id="SSF56672">
    <property type="entry name" value="DNA/RNA polymerases"/>
    <property type="match status" value="1"/>
</dbReference>
<gene>
    <name evidence="8" type="ORF">V6N11_071910</name>
</gene>
<dbReference type="Proteomes" id="UP001396334">
    <property type="component" value="Unassembled WGS sequence"/>
</dbReference>
<evidence type="ECO:0000313" key="8">
    <source>
        <dbReference type="EMBL" id="KAK9043574.1"/>
    </source>
</evidence>
<comment type="subcellular location">
    <subcellularLocation>
        <location evidence="1">Nucleus</location>
    </subcellularLocation>
</comment>
<evidence type="ECO:0000256" key="6">
    <source>
        <dbReference type="ARBA" id="ARBA00023242"/>
    </source>
</evidence>
<evidence type="ECO:0000313" key="9">
    <source>
        <dbReference type="Proteomes" id="UP001396334"/>
    </source>
</evidence>
<reference evidence="8 9" key="1">
    <citation type="journal article" date="2024" name="G3 (Bethesda)">
        <title>Genome assembly of Hibiscus sabdariffa L. provides insights into metabolisms of medicinal natural products.</title>
        <authorList>
            <person name="Kim T."/>
        </authorList>
    </citation>
    <scope>NUCLEOTIDE SEQUENCE [LARGE SCALE GENOMIC DNA]</scope>
    <source>
        <strain evidence="8">TK-2024</strain>
        <tissue evidence="8">Old leaves</tissue>
    </source>
</reference>
<sequence length="77" mass="8699">MASLLNPSTAISFQHKWSKESNLINYEARKFGVKRSMRGVEAKEVCTQIQLVQVPVARGKVDLNGYQNAGSELFEIW</sequence>
<organism evidence="8 9">
    <name type="scientific">Hibiscus sabdariffa</name>
    <name type="common">roselle</name>
    <dbReference type="NCBI Taxonomy" id="183260"/>
    <lineage>
        <taxon>Eukaryota</taxon>
        <taxon>Viridiplantae</taxon>
        <taxon>Streptophyta</taxon>
        <taxon>Embryophyta</taxon>
        <taxon>Tracheophyta</taxon>
        <taxon>Spermatophyta</taxon>
        <taxon>Magnoliopsida</taxon>
        <taxon>eudicotyledons</taxon>
        <taxon>Gunneridae</taxon>
        <taxon>Pentapetalae</taxon>
        <taxon>rosids</taxon>
        <taxon>malvids</taxon>
        <taxon>Malvales</taxon>
        <taxon>Malvaceae</taxon>
        <taxon>Malvoideae</taxon>
        <taxon>Hibiscus</taxon>
    </lineage>
</organism>
<dbReference type="InterPro" id="IPR043502">
    <property type="entry name" value="DNA/RNA_pol_sf"/>
</dbReference>
<comment type="caution">
    <text evidence="8">The sequence shown here is derived from an EMBL/GenBank/DDBJ whole genome shotgun (WGS) entry which is preliminary data.</text>
</comment>
<evidence type="ECO:0000256" key="1">
    <source>
        <dbReference type="ARBA" id="ARBA00004123"/>
    </source>
</evidence>
<dbReference type="EMBL" id="JBBPBN010000003">
    <property type="protein sequence ID" value="KAK9043574.1"/>
    <property type="molecule type" value="Genomic_DNA"/>
</dbReference>
<keyword evidence="4" id="KW-0227">DNA damage</keyword>
<keyword evidence="6" id="KW-0539">Nucleus</keyword>
<keyword evidence="2" id="KW-0808">Transferase</keyword>
<evidence type="ECO:0000256" key="5">
    <source>
        <dbReference type="ARBA" id="ARBA00023204"/>
    </source>
</evidence>
<dbReference type="InterPro" id="IPR052230">
    <property type="entry name" value="DNA_polymerase_eta"/>
</dbReference>
<evidence type="ECO:0000256" key="4">
    <source>
        <dbReference type="ARBA" id="ARBA00022763"/>
    </source>
</evidence>
<evidence type="ECO:0000256" key="2">
    <source>
        <dbReference type="ARBA" id="ARBA00022679"/>
    </source>
</evidence>
<dbReference type="Gene3D" id="3.40.1170.60">
    <property type="match status" value="1"/>
</dbReference>
<keyword evidence="9" id="KW-1185">Reference proteome</keyword>
<keyword evidence="5" id="KW-0234">DNA repair</keyword>
<dbReference type="Pfam" id="PF00817">
    <property type="entry name" value="IMS"/>
    <property type="match status" value="1"/>
</dbReference>